<evidence type="ECO:0000259" key="4">
    <source>
        <dbReference type="Pfam" id="PF17390"/>
    </source>
</evidence>
<evidence type="ECO:0000313" key="5">
    <source>
        <dbReference type="EMBL" id="MBB6004574.1"/>
    </source>
</evidence>
<accession>A0A841EQL9</accession>
<dbReference type="InterPro" id="IPR013737">
    <property type="entry name" value="Bac_rhamnosid_N"/>
</dbReference>
<sequence length="797" mass="90625">MKVLQALLFSLLISLPLSAQKASQKVLTQRWQADWIAPQNINLKDFGVFHFRKNFDLAQKPAQFIINVSGDNRYRLFVNGHFIGTGPARSDLMHWNFETYDIAKYLNQGKNTIATVVWNFGEFMPAAQMSNKTGFIMQGNTEQESLVNTNPTWKIFQNQAYKPLPVDGRKLRTYIVVGAGEEVEASKLPTNWEKPSFDDSQWTNARTLEHGYISGTGTGAEWYLVPRTIPQMEEIHQNINSIRRYESSKTLTINDNWLKGKGTLNIPANSKTTILLDQTFETVAYPEIIVSGGKDSKISFIYAEALIDDKWVKGNRNEIEGKHIIGIQDIFRPDGQAKRGFRPLWFRTYRYIEITIETKEQALTINDFYGIKTGYPFEEKGNFTSNDPSLQNIWKVGWQTARLCAGESYFDCPYYEQLQYTGDTRIQALISLYVSGDDRLMRKALTDYDNSMTSEGLTQSRYPCNTPQIIPTFSLFWVSMTYDFWMHRKDDAFVKSLLPNIEKVLGWYERKIDPQKNMLGAMRWWSFVDWATPWKWNPISDIGGVPDGATDGNSSIITFQYAYTLRQAAAIFETYGDKDKAIYYRTLADLISKSSYEQCWDESKSEVADTPDKKAFSQHANIFAILANAVPRANEKAIMDKILKDQSLTQATFYFRFYLTQALKKSGNASLYYSTLSPWRDMLNIGLSTFAEQADPTRSDCHAWSASPNYDFLATICGIMPDAPGFEEVRIQPALGDLENVSGKVPHPSGEITVNLKRKGKTGISGEVNLPSNLSGRFIWNGKTITLKGGLQNVDVE</sequence>
<dbReference type="SUPFAM" id="SSF48208">
    <property type="entry name" value="Six-hairpin glycosidases"/>
    <property type="match status" value="1"/>
</dbReference>
<proteinExistence type="predicted"/>
<dbReference type="InterPro" id="IPR008979">
    <property type="entry name" value="Galactose-bd-like_sf"/>
</dbReference>
<feature type="domain" description="Bacterial alpha-L-rhamnosidase N-terminal" evidence="2">
    <location>
        <begin position="63"/>
        <end position="209"/>
    </location>
</feature>
<dbReference type="Pfam" id="PF17389">
    <property type="entry name" value="Bac_rhamnosid6H"/>
    <property type="match status" value="1"/>
</dbReference>
<dbReference type="InterPro" id="IPR012341">
    <property type="entry name" value="6hp_glycosidase-like_sf"/>
</dbReference>
<dbReference type="InterPro" id="IPR035396">
    <property type="entry name" value="Bac_rhamnosid6H"/>
</dbReference>
<feature type="domain" description="Alpha-L-rhamnosidase six-hairpin glycosidase" evidence="3">
    <location>
        <begin position="379"/>
        <end position="709"/>
    </location>
</feature>
<organism evidence="5 6">
    <name type="scientific">Arcicella rosea</name>
    <dbReference type="NCBI Taxonomy" id="502909"/>
    <lineage>
        <taxon>Bacteria</taxon>
        <taxon>Pseudomonadati</taxon>
        <taxon>Bacteroidota</taxon>
        <taxon>Cytophagia</taxon>
        <taxon>Cytophagales</taxon>
        <taxon>Flectobacillaceae</taxon>
        <taxon>Arcicella</taxon>
    </lineage>
</organism>
<dbReference type="Gene3D" id="2.60.120.260">
    <property type="entry name" value="Galactose-binding domain-like"/>
    <property type="match status" value="1"/>
</dbReference>
<dbReference type="PANTHER" id="PTHR34987:SF2">
    <property type="entry name" value="B, PUTATIVE (AFU_ORTHOLOGUE AFUA_7G05040)-RELATED"/>
    <property type="match status" value="1"/>
</dbReference>
<dbReference type="AlphaFoldDB" id="A0A841EQL9"/>
<evidence type="ECO:0000259" key="2">
    <source>
        <dbReference type="Pfam" id="PF08531"/>
    </source>
</evidence>
<dbReference type="RefSeq" id="WP_184135652.1">
    <property type="nucleotide sequence ID" value="NZ_JACHKT010000025.1"/>
</dbReference>
<dbReference type="Gene3D" id="1.50.10.10">
    <property type="match status" value="1"/>
</dbReference>
<evidence type="ECO:0000259" key="3">
    <source>
        <dbReference type="Pfam" id="PF17389"/>
    </source>
</evidence>
<dbReference type="PANTHER" id="PTHR34987">
    <property type="entry name" value="C, PUTATIVE (AFU_ORTHOLOGUE AFUA_3G02880)-RELATED"/>
    <property type="match status" value="1"/>
</dbReference>
<dbReference type="InterPro" id="IPR035398">
    <property type="entry name" value="Bac_rhamnosid_C"/>
</dbReference>
<keyword evidence="1" id="KW-0732">Signal</keyword>
<dbReference type="Gene3D" id="2.60.420.10">
    <property type="entry name" value="Maltose phosphorylase, domain 3"/>
    <property type="match status" value="1"/>
</dbReference>
<comment type="caution">
    <text evidence="5">The sequence shown here is derived from an EMBL/GenBank/DDBJ whole genome shotgun (WGS) entry which is preliminary data.</text>
</comment>
<evidence type="ECO:0000256" key="1">
    <source>
        <dbReference type="SAM" id="SignalP"/>
    </source>
</evidence>
<name>A0A841EQL9_9BACT</name>
<protein>
    <recommendedName>
        <fullName evidence="7">Alpha-L-rhamnosidase</fullName>
    </recommendedName>
</protein>
<evidence type="ECO:0008006" key="7">
    <source>
        <dbReference type="Google" id="ProtNLM"/>
    </source>
</evidence>
<feature type="signal peptide" evidence="1">
    <location>
        <begin position="1"/>
        <end position="19"/>
    </location>
</feature>
<feature type="chain" id="PRO_5032365755" description="Alpha-L-rhamnosidase" evidence="1">
    <location>
        <begin position="20"/>
        <end position="797"/>
    </location>
</feature>
<dbReference type="EMBL" id="JACHKT010000025">
    <property type="protein sequence ID" value="MBB6004574.1"/>
    <property type="molecule type" value="Genomic_DNA"/>
</dbReference>
<dbReference type="Pfam" id="PF08531">
    <property type="entry name" value="Bac_rhamnosid_N"/>
    <property type="match status" value="1"/>
</dbReference>
<evidence type="ECO:0000313" key="6">
    <source>
        <dbReference type="Proteomes" id="UP000524404"/>
    </source>
</evidence>
<dbReference type="Proteomes" id="UP000524404">
    <property type="component" value="Unassembled WGS sequence"/>
</dbReference>
<dbReference type="SUPFAM" id="SSF49785">
    <property type="entry name" value="Galactose-binding domain-like"/>
    <property type="match status" value="1"/>
</dbReference>
<dbReference type="GO" id="GO:0005975">
    <property type="term" value="P:carbohydrate metabolic process"/>
    <property type="evidence" value="ECO:0007669"/>
    <property type="project" value="InterPro"/>
</dbReference>
<feature type="domain" description="Alpha-L-rhamnosidase C-terminal" evidence="4">
    <location>
        <begin position="718"/>
        <end position="775"/>
    </location>
</feature>
<keyword evidence="6" id="KW-1185">Reference proteome</keyword>
<dbReference type="Pfam" id="PF17390">
    <property type="entry name" value="Bac_rhamnosid_C"/>
    <property type="match status" value="1"/>
</dbReference>
<reference evidence="5 6" key="1">
    <citation type="submission" date="2020-08" db="EMBL/GenBank/DDBJ databases">
        <title>Functional genomics of gut bacteria from endangered species of beetles.</title>
        <authorList>
            <person name="Carlos-Shanley C."/>
        </authorList>
    </citation>
    <scope>NUCLEOTIDE SEQUENCE [LARGE SCALE GENOMIC DNA]</scope>
    <source>
        <strain evidence="5 6">S00070</strain>
    </source>
</reference>
<gene>
    <name evidence="5" type="ORF">HNP25_003240</name>
</gene>
<dbReference type="InterPro" id="IPR008928">
    <property type="entry name" value="6-hairpin_glycosidase_sf"/>
</dbReference>